<keyword evidence="6" id="KW-0249">Electron transport</keyword>
<organism evidence="10 11">
    <name type="scientific">Swingsia samuiensis</name>
    <dbReference type="NCBI Taxonomy" id="1293412"/>
    <lineage>
        <taxon>Bacteria</taxon>
        <taxon>Pseudomonadati</taxon>
        <taxon>Pseudomonadota</taxon>
        <taxon>Alphaproteobacteria</taxon>
        <taxon>Acetobacterales</taxon>
        <taxon>Acetobacteraceae</taxon>
        <taxon>Swingsia</taxon>
    </lineage>
</organism>
<dbReference type="PRINTS" id="PR00605">
    <property type="entry name" value="CYTCHROMECIC"/>
</dbReference>
<name>A0A4Y6UH75_9PROT</name>
<dbReference type="OrthoDB" id="70223at2"/>
<dbReference type="Pfam" id="PF13442">
    <property type="entry name" value="Cytochrome_CBB3"/>
    <property type="match status" value="1"/>
</dbReference>
<protein>
    <submittedName>
        <fullName evidence="10">Cytochrome c</fullName>
    </submittedName>
</protein>
<evidence type="ECO:0000256" key="3">
    <source>
        <dbReference type="ARBA" id="ARBA00022617"/>
    </source>
</evidence>
<dbReference type="PROSITE" id="PS51007">
    <property type="entry name" value="CYTC"/>
    <property type="match status" value="1"/>
</dbReference>
<evidence type="ECO:0000256" key="4">
    <source>
        <dbReference type="ARBA" id="ARBA00022660"/>
    </source>
</evidence>
<dbReference type="Proteomes" id="UP000316313">
    <property type="component" value="Chromosome"/>
</dbReference>
<dbReference type="GO" id="GO:0005506">
    <property type="term" value="F:iron ion binding"/>
    <property type="evidence" value="ECO:0007669"/>
    <property type="project" value="InterPro"/>
</dbReference>
<dbReference type="KEGG" id="ssam:E3D00_01435"/>
<evidence type="ECO:0000256" key="5">
    <source>
        <dbReference type="ARBA" id="ARBA00022723"/>
    </source>
</evidence>
<keyword evidence="3 8" id="KW-0349">Heme</keyword>
<keyword evidence="7 8" id="KW-0408">Iron</keyword>
<proteinExistence type="predicted"/>
<dbReference type="PANTHER" id="PTHR35008">
    <property type="entry name" value="BLL4482 PROTEIN-RELATED"/>
    <property type="match status" value="1"/>
</dbReference>
<evidence type="ECO:0000313" key="11">
    <source>
        <dbReference type="Proteomes" id="UP000316313"/>
    </source>
</evidence>
<accession>A0A4Y6UH75</accession>
<dbReference type="PANTHER" id="PTHR35008:SF4">
    <property type="entry name" value="BLL4482 PROTEIN"/>
    <property type="match status" value="1"/>
</dbReference>
<evidence type="ECO:0000259" key="9">
    <source>
        <dbReference type="PROSITE" id="PS51007"/>
    </source>
</evidence>
<gene>
    <name evidence="10" type="ORF">E3D00_01435</name>
</gene>
<keyword evidence="5 8" id="KW-0479">Metal-binding</keyword>
<keyword evidence="2" id="KW-0813">Transport</keyword>
<feature type="domain" description="Cytochrome c" evidence="9">
    <location>
        <begin position="16"/>
        <end position="109"/>
    </location>
</feature>
<evidence type="ECO:0000313" key="10">
    <source>
        <dbReference type="EMBL" id="QDH16374.1"/>
    </source>
</evidence>
<dbReference type="InterPro" id="IPR008168">
    <property type="entry name" value="Cyt_C_IC"/>
</dbReference>
<dbReference type="InterPro" id="IPR036909">
    <property type="entry name" value="Cyt_c-like_dom_sf"/>
</dbReference>
<dbReference type="AlphaFoldDB" id="A0A4Y6UH75"/>
<evidence type="ECO:0000256" key="6">
    <source>
        <dbReference type="ARBA" id="ARBA00022982"/>
    </source>
</evidence>
<comment type="cofactor">
    <cofactor evidence="1">
        <name>heme c</name>
        <dbReference type="ChEBI" id="CHEBI:61717"/>
    </cofactor>
</comment>
<dbReference type="GO" id="GO:0009055">
    <property type="term" value="F:electron transfer activity"/>
    <property type="evidence" value="ECO:0007669"/>
    <property type="project" value="InterPro"/>
</dbReference>
<evidence type="ECO:0000256" key="7">
    <source>
        <dbReference type="ARBA" id="ARBA00023004"/>
    </source>
</evidence>
<reference evidence="10 11" key="1">
    <citation type="submission" date="2019-03" db="EMBL/GenBank/DDBJ databases">
        <title>The complete genome sequence of Swingsia samuiensis NBRC107927(T).</title>
        <authorList>
            <person name="Chua K.-O."/>
            <person name="Chan K.-G."/>
            <person name="See-Too W.-S."/>
        </authorList>
    </citation>
    <scope>NUCLEOTIDE SEQUENCE [LARGE SCALE GENOMIC DNA]</scope>
    <source>
        <strain evidence="10 11">AH83</strain>
    </source>
</reference>
<evidence type="ECO:0000256" key="2">
    <source>
        <dbReference type="ARBA" id="ARBA00022448"/>
    </source>
</evidence>
<dbReference type="InterPro" id="IPR051459">
    <property type="entry name" value="Cytochrome_c-type_DH"/>
</dbReference>
<dbReference type="RefSeq" id="WP_141459280.1">
    <property type="nucleotide sequence ID" value="NZ_CP038141.1"/>
</dbReference>
<dbReference type="SUPFAM" id="SSF46626">
    <property type="entry name" value="Cytochrome c"/>
    <property type="match status" value="1"/>
</dbReference>
<sequence length="149" mass="16500">MKRFLLFLCISLACCGKKSPGQTAYGPNCGICHHGGKGMPGEIPPLVGRLDIIAQSPEGRRYLADVLLNGLHGPFTTQGYTYNYSMPSFRDRLNDQEISEILNWLISRGETKPSPIITPQDIAHARLLSGDPALTYKERQNLNLKHPLP</sequence>
<dbReference type="GO" id="GO:0020037">
    <property type="term" value="F:heme binding"/>
    <property type="evidence" value="ECO:0007669"/>
    <property type="project" value="InterPro"/>
</dbReference>
<dbReference type="Gene3D" id="1.10.760.10">
    <property type="entry name" value="Cytochrome c-like domain"/>
    <property type="match status" value="1"/>
</dbReference>
<evidence type="ECO:0000256" key="8">
    <source>
        <dbReference type="PROSITE-ProRule" id="PRU00433"/>
    </source>
</evidence>
<dbReference type="EMBL" id="CP038141">
    <property type="protein sequence ID" value="QDH16374.1"/>
    <property type="molecule type" value="Genomic_DNA"/>
</dbReference>
<keyword evidence="11" id="KW-1185">Reference proteome</keyword>
<keyword evidence="4" id="KW-0679">Respiratory chain</keyword>
<dbReference type="InterPro" id="IPR009056">
    <property type="entry name" value="Cyt_c-like_dom"/>
</dbReference>
<evidence type="ECO:0000256" key="1">
    <source>
        <dbReference type="ARBA" id="ARBA00001926"/>
    </source>
</evidence>